<proteinExistence type="predicted"/>
<dbReference type="Pfam" id="PF18299">
    <property type="entry name" value="R2K_2"/>
    <property type="match status" value="1"/>
</dbReference>
<sequence length="257" mass="26776">MSGRVLLLPPAATATAARLGEAAAARGLRARTLHRRPVPSELRGRAHVYGGEAFASEVASALDIALLAPPPGWLPALPAEFTGRRVRLGSPDEARRLDAPTFVKPASGKAFAPAVYWPGRPPDGLPAAAPVLLSDPVTFAGEYRLHVLDGAVRAASRYAVHGVLDAAPLDVLPERAAVEAFAADLLAHASPDLPGAVVVDVGLITAPGPPRYAVVEANEAWFSNCYAAPPDRVLDVVLRAAAPRADLAARDAPFVRT</sequence>
<evidence type="ECO:0000313" key="3">
    <source>
        <dbReference type="Proteomes" id="UP001596972"/>
    </source>
</evidence>
<accession>A0ABW3EWF2</accession>
<evidence type="ECO:0000313" key="2">
    <source>
        <dbReference type="EMBL" id="MFD0902894.1"/>
    </source>
</evidence>
<reference evidence="3" key="1">
    <citation type="journal article" date="2019" name="Int. J. Syst. Evol. Microbiol.">
        <title>The Global Catalogue of Microorganisms (GCM) 10K type strain sequencing project: providing services to taxonomists for standard genome sequencing and annotation.</title>
        <authorList>
            <consortium name="The Broad Institute Genomics Platform"/>
            <consortium name="The Broad Institute Genome Sequencing Center for Infectious Disease"/>
            <person name="Wu L."/>
            <person name="Ma J."/>
        </authorList>
    </citation>
    <scope>NUCLEOTIDE SEQUENCE [LARGE SCALE GENOMIC DNA]</scope>
    <source>
        <strain evidence="3">JCM 31202</strain>
    </source>
</reference>
<gene>
    <name evidence="2" type="ORF">ACFQ11_21025</name>
</gene>
<organism evidence="2 3">
    <name type="scientific">Actinomadura sediminis</name>
    <dbReference type="NCBI Taxonomy" id="1038904"/>
    <lineage>
        <taxon>Bacteria</taxon>
        <taxon>Bacillati</taxon>
        <taxon>Actinomycetota</taxon>
        <taxon>Actinomycetes</taxon>
        <taxon>Streptosporangiales</taxon>
        <taxon>Thermomonosporaceae</taxon>
        <taxon>Actinomadura</taxon>
    </lineage>
</organism>
<evidence type="ECO:0000259" key="1">
    <source>
        <dbReference type="Pfam" id="PF18299"/>
    </source>
</evidence>
<dbReference type="InterPro" id="IPR041261">
    <property type="entry name" value="R2K_2"/>
</dbReference>
<comment type="caution">
    <text evidence="2">The sequence shown here is derived from an EMBL/GenBank/DDBJ whole genome shotgun (WGS) entry which is preliminary data.</text>
</comment>
<feature type="domain" description="ATP-grasp" evidence="1">
    <location>
        <begin position="81"/>
        <end position="236"/>
    </location>
</feature>
<dbReference type="Proteomes" id="UP001596972">
    <property type="component" value="Unassembled WGS sequence"/>
</dbReference>
<dbReference type="RefSeq" id="WP_378301132.1">
    <property type="nucleotide sequence ID" value="NZ_JBHTJA010000043.1"/>
</dbReference>
<dbReference type="EMBL" id="JBHTJA010000043">
    <property type="protein sequence ID" value="MFD0902894.1"/>
    <property type="molecule type" value="Genomic_DNA"/>
</dbReference>
<name>A0ABW3EWF2_9ACTN</name>
<keyword evidence="3" id="KW-1185">Reference proteome</keyword>
<protein>
    <submittedName>
        <fullName evidence="2">ATP-grasp domain-containing protein</fullName>
    </submittedName>
</protein>